<feature type="compositionally biased region" description="Basic and acidic residues" evidence="2">
    <location>
        <begin position="172"/>
        <end position="210"/>
    </location>
</feature>
<feature type="compositionally biased region" description="Acidic residues" evidence="2">
    <location>
        <begin position="1141"/>
        <end position="1156"/>
    </location>
</feature>
<feature type="region of interest" description="Disordered" evidence="2">
    <location>
        <begin position="908"/>
        <end position="981"/>
    </location>
</feature>
<dbReference type="Proteomes" id="UP000265515">
    <property type="component" value="Unassembled WGS sequence"/>
</dbReference>
<protein>
    <recommendedName>
        <fullName evidence="3">DUF659 domain-containing protein</fullName>
    </recommendedName>
</protein>
<feature type="region of interest" description="Disordered" evidence="2">
    <location>
        <begin position="837"/>
        <end position="870"/>
    </location>
</feature>
<reference evidence="4 5" key="1">
    <citation type="journal article" date="2018" name="Cell">
        <title>The Chara Genome: Secondary Complexity and Implications for Plant Terrestrialization.</title>
        <authorList>
            <person name="Nishiyama T."/>
            <person name="Sakayama H."/>
            <person name="Vries J.D."/>
            <person name="Buschmann H."/>
            <person name="Saint-Marcoux D."/>
            <person name="Ullrich K.K."/>
            <person name="Haas F.B."/>
            <person name="Vanderstraeten L."/>
            <person name="Becker D."/>
            <person name="Lang D."/>
            <person name="Vosolsobe S."/>
            <person name="Rombauts S."/>
            <person name="Wilhelmsson P.K.I."/>
            <person name="Janitza P."/>
            <person name="Kern R."/>
            <person name="Heyl A."/>
            <person name="Rumpler F."/>
            <person name="Villalobos L.I.A.C."/>
            <person name="Clay J.M."/>
            <person name="Skokan R."/>
            <person name="Toyoda A."/>
            <person name="Suzuki Y."/>
            <person name="Kagoshima H."/>
            <person name="Schijlen E."/>
            <person name="Tajeshwar N."/>
            <person name="Catarino B."/>
            <person name="Hetherington A.J."/>
            <person name="Saltykova A."/>
            <person name="Bonnot C."/>
            <person name="Breuninger H."/>
            <person name="Symeonidi A."/>
            <person name="Radhakrishnan G.V."/>
            <person name="Van Nieuwerburgh F."/>
            <person name="Deforce D."/>
            <person name="Chang C."/>
            <person name="Karol K.G."/>
            <person name="Hedrich R."/>
            <person name="Ulvskov P."/>
            <person name="Glockner G."/>
            <person name="Delwiche C.F."/>
            <person name="Petrasek J."/>
            <person name="Van de Peer Y."/>
            <person name="Friml J."/>
            <person name="Beilby M."/>
            <person name="Dolan L."/>
            <person name="Kohara Y."/>
            <person name="Sugano S."/>
            <person name="Fujiyama A."/>
            <person name="Delaux P.-M."/>
            <person name="Quint M."/>
            <person name="TheiBen G."/>
            <person name="Hagemann M."/>
            <person name="Harholt J."/>
            <person name="Dunand C."/>
            <person name="Zachgo S."/>
            <person name="Langdale J."/>
            <person name="Maumus F."/>
            <person name="Straeten D.V.D."/>
            <person name="Gould S.B."/>
            <person name="Rensing S.A."/>
        </authorList>
    </citation>
    <scope>NUCLEOTIDE SEQUENCE [LARGE SCALE GENOMIC DNA]</scope>
    <source>
        <strain evidence="4 5">S276</strain>
    </source>
</reference>
<evidence type="ECO:0000313" key="5">
    <source>
        <dbReference type="Proteomes" id="UP000265515"/>
    </source>
</evidence>
<feature type="region of interest" description="Disordered" evidence="2">
    <location>
        <begin position="1419"/>
        <end position="1451"/>
    </location>
</feature>
<feature type="coiled-coil region" evidence="1">
    <location>
        <begin position="72"/>
        <end position="116"/>
    </location>
</feature>
<feature type="region of interest" description="Disordered" evidence="2">
    <location>
        <begin position="172"/>
        <end position="251"/>
    </location>
</feature>
<dbReference type="Gramene" id="GBG63230">
    <property type="protein sequence ID" value="GBG63230"/>
    <property type="gene ID" value="CBR_g37316"/>
</dbReference>
<evidence type="ECO:0000256" key="2">
    <source>
        <dbReference type="SAM" id="MobiDB-lite"/>
    </source>
</evidence>
<dbReference type="Pfam" id="PF04937">
    <property type="entry name" value="DUF659"/>
    <property type="match status" value="1"/>
</dbReference>
<dbReference type="EMBL" id="BFEA01000037">
    <property type="protein sequence ID" value="GBG63230.1"/>
    <property type="molecule type" value="Genomic_DNA"/>
</dbReference>
<organism evidence="4 5">
    <name type="scientific">Chara braunii</name>
    <name type="common">Braun's stonewort</name>
    <dbReference type="NCBI Taxonomy" id="69332"/>
    <lineage>
        <taxon>Eukaryota</taxon>
        <taxon>Viridiplantae</taxon>
        <taxon>Streptophyta</taxon>
        <taxon>Charophyceae</taxon>
        <taxon>Charales</taxon>
        <taxon>Characeae</taxon>
        <taxon>Chara</taxon>
    </lineage>
</organism>
<keyword evidence="5" id="KW-1185">Reference proteome</keyword>
<comment type="caution">
    <text evidence="4">The sequence shown here is derived from an EMBL/GenBank/DDBJ whole genome shotgun (WGS) entry which is preliminary data.</text>
</comment>
<feature type="region of interest" description="Disordered" evidence="2">
    <location>
        <begin position="1383"/>
        <end position="1406"/>
    </location>
</feature>
<feature type="compositionally biased region" description="Acidic residues" evidence="2">
    <location>
        <begin position="915"/>
        <end position="924"/>
    </location>
</feature>
<feature type="compositionally biased region" description="Basic and acidic residues" evidence="2">
    <location>
        <begin position="235"/>
        <end position="247"/>
    </location>
</feature>
<evidence type="ECO:0000256" key="1">
    <source>
        <dbReference type="SAM" id="Coils"/>
    </source>
</evidence>
<feature type="compositionally biased region" description="Basic and acidic residues" evidence="2">
    <location>
        <begin position="1120"/>
        <end position="1140"/>
    </location>
</feature>
<accession>A0A388JZJ3</accession>
<feature type="compositionally biased region" description="Gly residues" evidence="2">
    <location>
        <begin position="1181"/>
        <end position="1190"/>
    </location>
</feature>
<dbReference type="InterPro" id="IPR007021">
    <property type="entry name" value="DUF659"/>
</dbReference>
<feature type="compositionally biased region" description="Acidic residues" evidence="2">
    <location>
        <begin position="1230"/>
        <end position="1251"/>
    </location>
</feature>
<evidence type="ECO:0000313" key="4">
    <source>
        <dbReference type="EMBL" id="GBG63230.1"/>
    </source>
</evidence>
<sequence>MSHFWNCLKLSVRAQFDLKAIHDAIESAETGTNVLKVQNELIKCRQTLDKIIVEQLAKISEQKEEKEVDVTEETVDENIRQLEEAFEKEKQRKQEMRRRKERNVQQEQKVEKVRQTVIHTEGEKQAISLAQLVNYLAHLEMKIDQFGDRMQSQIDDVASELRTVTNLVKGKEQVKEEKTKKPEKLMGDAMKSLKVETEKTEDKSETKKGEPSSPPSSPPSFPPSSPPTKSPSPKSQDKVTTEPEKPKKKEKVKKKLPFTFCNKKDENLLLWITKIQTYCSTALVEPESQVALSTSCLGGEAKEWVLAEANAAGFDDIGEWAGTLNLKQFLGKIKERFLDKTTADKAFDQLTTIGQRHWTSVESLSQEVDRLLQVPGLNLQDNQVLYIYSRALPEPIRGQLVAESKSGKYNYRQFRDLALQRVQMTSQGNATKAARHVTQPKYYRLAGMRVIADVWKNTGYTFADKTAQRVQRWLADEGMRDTRTTTGGQRPWADEAEREEMQDFLDEQEGGEGGLERARREKRKVWEEDVDVRDTAREKRACQTTIDEMYAKEKLSEFTDAWLQWIYAKGLSFNASRGSEFQRVRQAVERVPRNVRFQFSSYRVTAGAGIPSQRGKVATMVSEVRSAFRHTDATILSDGRKSRSSKPLVNFLAGGANDALLYATVARDGSVPDTADVVYRRWRAIILSFPAKDVIGFCMDSTSNYTEATRRFATDPDADIRRITWLPYSTHVCNLMLSDVGTRVGWVKETIIRARALAQWVQQQIRDDEFWRSVDCAIHVMSPINQRLRRMDRGGMMMSIVYEWSRHLLELMRRVDVPVDMVEPCVREDVFGKRAAELRPWPEQTPDADADDDTSDDQWTDDDDASVSGDAMTERAYFTYGGGPDGMAPHTFVIINDVLSGGQMGRRWEVRSDSELEGEEEEEEVPLRDRRFSPSHHRSTGPPKPTRPRTRSASAAERQRTPATEHREGAGLADIPELERTPSCAGVRHRLPSELRTDDFYVVGSGGGLGDFSAPRQGGASLLDVCIDDSDVRDHVESEEERDAWVDREEEERLGTLSGWEGRFAYMEEQRRLRELETGGVAAVTAATWVLVGRLMRGRPDRVSPRVLREMVSLWDEEGSDHGGKDDGDHGNHGNERDHSDDDDDGGDDGGDDGDDVGFGGEAGAGAARQGVPKGVEGDGVAVGGGGEGGPSRDAGRYDGGEDEDEEGSDHGGKDDGDHGNHGDDRDHNDDGDDGGDDGGDDDGDGGDDDDDAHRRVSDRMRADYDVGRGVFAGSLSPRFQVAGSCEGGSGRPSLHTAGRMLGLSRSATRRVLIPPPIPAPGTAADMQQGQHYTSGEEGLLMRRGTRRHSTFMDVEARLAAEIAASQAALEAIQRQQQTIVAAGAEDKDADTESEPIDSAVRRHRAAVSPAAQAAYISGVQGTGAGGGPGGARGRQSTGRAHGRPFRGRGS</sequence>
<feature type="compositionally biased region" description="Acidic residues" evidence="2">
    <location>
        <begin position="846"/>
        <end position="865"/>
    </location>
</feature>
<keyword evidence="1" id="KW-0175">Coiled coil</keyword>
<feature type="compositionally biased region" description="Basic residues" evidence="2">
    <location>
        <begin position="1441"/>
        <end position="1451"/>
    </location>
</feature>
<name>A0A388JZJ3_CHABU</name>
<feature type="compositionally biased region" description="Pro residues" evidence="2">
    <location>
        <begin position="212"/>
        <end position="230"/>
    </location>
</feature>
<feature type="compositionally biased region" description="Basic and acidic residues" evidence="2">
    <location>
        <begin position="1252"/>
        <end position="1265"/>
    </location>
</feature>
<feature type="compositionally biased region" description="Basic and acidic residues" evidence="2">
    <location>
        <begin position="1209"/>
        <end position="1229"/>
    </location>
</feature>
<proteinExistence type="predicted"/>
<feature type="compositionally biased region" description="Basic and acidic residues" evidence="2">
    <location>
        <begin position="957"/>
        <end position="969"/>
    </location>
</feature>
<evidence type="ECO:0000259" key="3">
    <source>
        <dbReference type="Pfam" id="PF04937"/>
    </source>
</evidence>
<gene>
    <name evidence="4" type="ORF">CBR_g37316</name>
</gene>
<feature type="domain" description="DUF659" evidence="3">
    <location>
        <begin position="613"/>
        <end position="756"/>
    </location>
</feature>
<feature type="region of interest" description="Disordered" evidence="2">
    <location>
        <begin position="1117"/>
        <end position="1265"/>
    </location>
</feature>
<feature type="compositionally biased region" description="Gly residues" evidence="2">
    <location>
        <begin position="1421"/>
        <end position="1433"/>
    </location>
</feature>